<keyword evidence="8" id="KW-1185">Reference proteome</keyword>
<sequence length="445" mass="49828">MKTKLIVNANIVNEGNVRAADVLVKGQYFEKIGSHLTDDADEVIDADGKYLLPGVIDDQVHFREPGLTHKATIYTEARAAVAGGVTSFMEMPNTVPNALTQQLLEDKYEIARQTSLANYSFFMGASNDNLEEVLKTNHRNVCGIKVFMGSSTGNMLVDNAQVLEGLFSKVDMLIATHCEDEATIRANTEIFRNKYGEDVPIECHPLIRSEEACYLSSSLAVGLAKKHGTKLHILHISTGKETALFDNSIPLAKKRITAEACIHHLWFSDEDYASKGTLIKWNPAVKKASDREQIWKALLEDRIDVVATDHAPHTWEEKQNSYFKAPSGGPLIQHSLVAMLEKHREGKISMERLVEKMCHNPAILFQIEKRGFIREGYFADLVIADTSSTWMVEKSNILAKCGWSPFEGQIFHSKIDTVLVSGHRAYHKGQLDETKKGERLLFTRD</sequence>
<reference evidence="7 8" key="1">
    <citation type="journal article" date="2023" name="Microbiol. Resour. Announc.">
        <title>Complete Genome Sequence of Imperialibacter roseus strain P4T.</title>
        <authorList>
            <person name="Tizabi D.R."/>
            <person name="Bachvaroff T."/>
            <person name="Hill R.T."/>
        </authorList>
    </citation>
    <scope>NUCLEOTIDE SEQUENCE [LARGE SCALE GENOMIC DNA]</scope>
    <source>
        <strain evidence="7 8">P4T</strain>
    </source>
</reference>
<dbReference type="EC" id="3.5.2.3" evidence="7"/>
<dbReference type="EMBL" id="CP136051">
    <property type="protein sequence ID" value="WOK06230.1"/>
    <property type="molecule type" value="Genomic_DNA"/>
</dbReference>
<dbReference type="InterPro" id="IPR006680">
    <property type="entry name" value="Amidohydro-rel"/>
</dbReference>
<dbReference type="RefSeq" id="WP_317488958.1">
    <property type="nucleotide sequence ID" value="NZ_CP136051.1"/>
</dbReference>
<dbReference type="Pfam" id="PF01979">
    <property type="entry name" value="Amidohydro_1"/>
    <property type="match status" value="1"/>
</dbReference>
<comment type="similarity">
    <text evidence="3">Belongs to the metallo-dependent hydrolases superfamily. DHOase family. Class I DHOase subfamily.</text>
</comment>
<organism evidence="7 8">
    <name type="scientific">Imperialibacter roseus</name>
    <dbReference type="NCBI Taxonomy" id="1324217"/>
    <lineage>
        <taxon>Bacteria</taxon>
        <taxon>Pseudomonadati</taxon>
        <taxon>Bacteroidota</taxon>
        <taxon>Cytophagia</taxon>
        <taxon>Cytophagales</taxon>
        <taxon>Flammeovirgaceae</taxon>
        <taxon>Imperialibacter</taxon>
    </lineage>
</organism>
<feature type="domain" description="Amidohydrolase-related" evidence="6">
    <location>
        <begin position="50"/>
        <end position="423"/>
    </location>
</feature>
<evidence type="ECO:0000259" key="6">
    <source>
        <dbReference type="Pfam" id="PF01979"/>
    </source>
</evidence>
<evidence type="ECO:0000256" key="4">
    <source>
        <dbReference type="ARBA" id="ARBA00022723"/>
    </source>
</evidence>
<dbReference type="GO" id="GO:0004151">
    <property type="term" value="F:dihydroorotase activity"/>
    <property type="evidence" value="ECO:0007669"/>
    <property type="project" value="UniProtKB-EC"/>
</dbReference>
<dbReference type="NCBIfam" id="NF006688">
    <property type="entry name" value="PRK09236.1"/>
    <property type="match status" value="1"/>
</dbReference>
<evidence type="ECO:0000256" key="2">
    <source>
        <dbReference type="ARBA" id="ARBA00002368"/>
    </source>
</evidence>
<dbReference type="Proteomes" id="UP001302349">
    <property type="component" value="Chromosome"/>
</dbReference>
<evidence type="ECO:0000256" key="5">
    <source>
        <dbReference type="ARBA" id="ARBA00022801"/>
    </source>
</evidence>
<evidence type="ECO:0000313" key="7">
    <source>
        <dbReference type="EMBL" id="WOK06230.1"/>
    </source>
</evidence>
<dbReference type="Gene3D" id="2.30.40.10">
    <property type="entry name" value="Urease, subunit C, domain 1"/>
    <property type="match status" value="1"/>
</dbReference>
<evidence type="ECO:0000256" key="3">
    <source>
        <dbReference type="ARBA" id="ARBA00010286"/>
    </source>
</evidence>
<evidence type="ECO:0000256" key="1">
    <source>
        <dbReference type="ARBA" id="ARBA00001947"/>
    </source>
</evidence>
<dbReference type="PANTHER" id="PTHR43668:SF4">
    <property type="entry name" value="ALLANTOINASE"/>
    <property type="match status" value="1"/>
</dbReference>
<dbReference type="InterPro" id="IPR011059">
    <property type="entry name" value="Metal-dep_hydrolase_composite"/>
</dbReference>
<name>A0ABZ0IPE1_9BACT</name>
<keyword evidence="5 7" id="KW-0378">Hydrolase</keyword>
<accession>A0ABZ0IPE1</accession>
<dbReference type="Gene3D" id="3.20.20.140">
    <property type="entry name" value="Metal-dependent hydrolases"/>
    <property type="match status" value="1"/>
</dbReference>
<proteinExistence type="inferred from homology"/>
<dbReference type="PANTHER" id="PTHR43668">
    <property type="entry name" value="ALLANTOINASE"/>
    <property type="match status" value="1"/>
</dbReference>
<gene>
    <name evidence="7" type="ORF">RT717_24445</name>
</gene>
<dbReference type="InterPro" id="IPR002195">
    <property type="entry name" value="Dihydroorotase_CS"/>
</dbReference>
<dbReference type="InterPro" id="IPR032466">
    <property type="entry name" value="Metal_Hydrolase"/>
</dbReference>
<dbReference type="PROSITE" id="PS00483">
    <property type="entry name" value="DIHYDROOROTASE_2"/>
    <property type="match status" value="1"/>
</dbReference>
<comment type="cofactor">
    <cofactor evidence="1">
        <name>Zn(2+)</name>
        <dbReference type="ChEBI" id="CHEBI:29105"/>
    </cofactor>
</comment>
<dbReference type="CDD" id="cd01318">
    <property type="entry name" value="DHOase_IIb"/>
    <property type="match status" value="1"/>
</dbReference>
<comment type="function">
    <text evidence="2">Catalyzes the reversible cyclization of carbamoyl aspartate to dihydroorotate.</text>
</comment>
<keyword evidence="4" id="KW-0479">Metal-binding</keyword>
<dbReference type="SUPFAM" id="SSF51556">
    <property type="entry name" value="Metallo-dependent hydrolases"/>
    <property type="match status" value="1"/>
</dbReference>
<dbReference type="InterPro" id="IPR050138">
    <property type="entry name" value="DHOase/Allantoinase_Hydrolase"/>
</dbReference>
<protein>
    <submittedName>
        <fullName evidence="7">Dihydroorotase</fullName>
        <ecNumber evidence="7">3.5.2.3</ecNumber>
    </submittedName>
</protein>
<evidence type="ECO:0000313" key="8">
    <source>
        <dbReference type="Proteomes" id="UP001302349"/>
    </source>
</evidence>
<dbReference type="SUPFAM" id="SSF51338">
    <property type="entry name" value="Composite domain of metallo-dependent hydrolases"/>
    <property type="match status" value="1"/>
</dbReference>